<dbReference type="CDD" id="cd04301">
    <property type="entry name" value="NAT_SF"/>
    <property type="match status" value="1"/>
</dbReference>
<comment type="caution">
    <text evidence="4">The sequence shown here is derived from an EMBL/GenBank/DDBJ whole genome shotgun (WGS) entry which is preliminary data.</text>
</comment>
<sequence length="140" mass="16544">MAIKFREAKIEDYEQMYRLWKKTEGMGLSESDTKENIERFLNKNPGLNFVCEDDGQIIGTILCGEDGRRGYLYHLAVDKNYRRNGIGEKLVNLVLSSLKEKGIIKCHLFVYYENEIGKTFWEKTGWYKRDELIIYSRDIK</sequence>
<dbReference type="Pfam" id="PF00583">
    <property type="entry name" value="Acetyltransf_1"/>
    <property type="match status" value="1"/>
</dbReference>
<dbReference type="InterPro" id="IPR000182">
    <property type="entry name" value="GNAT_dom"/>
</dbReference>
<dbReference type="AlphaFoldDB" id="A0A2K1NYQ3"/>
<evidence type="ECO:0000259" key="3">
    <source>
        <dbReference type="PROSITE" id="PS51186"/>
    </source>
</evidence>
<name>A0A2K1NYQ3_9BACT</name>
<dbReference type="InterPro" id="IPR016181">
    <property type="entry name" value="Acyl_CoA_acyltransferase"/>
</dbReference>
<dbReference type="SUPFAM" id="SSF55729">
    <property type="entry name" value="Acyl-CoA N-acyltransferases (Nat)"/>
    <property type="match status" value="1"/>
</dbReference>
<dbReference type="Gene3D" id="3.40.630.30">
    <property type="match status" value="1"/>
</dbReference>
<evidence type="ECO:0000313" key="4">
    <source>
        <dbReference type="EMBL" id="PNR95659.1"/>
    </source>
</evidence>
<evidence type="ECO:0000256" key="1">
    <source>
        <dbReference type="ARBA" id="ARBA00022679"/>
    </source>
</evidence>
<gene>
    <name evidence="4" type="ORF">X929_07170</name>
</gene>
<organism evidence="4 5">
    <name type="scientific">Petrotoga olearia DSM 13574</name>
    <dbReference type="NCBI Taxonomy" id="1122955"/>
    <lineage>
        <taxon>Bacteria</taxon>
        <taxon>Thermotogati</taxon>
        <taxon>Thermotogota</taxon>
        <taxon>Thermotogae</taxon>
        <taxon>Petrotogales</taxon>
        <taxon>Petrotogaceae</taxon>
        <taxon>Petrotoga</taxon>
    </lineage>
</organism>
<evidence type="ECO:0000313" key="5">
    <source>
        <dbReference type="Proteomes" id="UP000236434"/>
    </source>
</evidence>
<accession>A0A2K1NYQ3</accession>
<dbReference type="EMBL" id="AZRL01000020">
    <property type="protein sequence ID" value="PNR95659.1"/>
    <property type="molecule type" value="Genomic_DNA"/>
</dbReference>
<dbReference type="PANTHER" id="PTHR43072:SF51">
    <property type="entry name" value="ABC SUPERFAMILY TRANSPORT PROTEIN"/>
    <property type="match status" value="1"/>
</dbReference>
<dbReference type="RefSeq" id="WP_103067302.1">
    <property type="nucleotide sequence ID" value="NZ_AZRL01000020.1"/>
</dbReference>
<evidence type="ECO:0000256" key="2">
    <source>
        <dbReference type="ARBA" id="ARBA00023315"/>
    </source>
</evidence>
<feature type="domain" description="N-acetyltransferase" evidence="3">
    <location>
        <begin position="3"/>
        <end position="140"/>
    </location>
</feature>
<keyword evidence="1 4" id="KW-0808">Transferase</keyword>
<dbReference type="PANTHER" id="PTHR43072">
    <property type="entry name" value="N-ACETYLTRANSFERASE"/>
    <property type="match status" value="1"/>
</dbReference>
<dbReference type="PROSITE" id="PS51186">
    <property type="entry name" value="GNAT"/>
    <property type="match status" value="1"/>
</dbReference>
<dbReference type="OrthoDB" id="1821130at2"/>
<proteinExistence type="predicted"/>
<keyword evidence="2" id="KW-0012">Acyltransferase</keyword>
<protein>
    <submittedName>
        <fullName evidence="4">Acetyltransferase</fullName>
    </submittedName>
</protein>
<reference evidence="4 5" key="1">
    <citation type="submission" date="2013-12" db="EMBL/GenBank/DDBJ databases">
        <title>Comparative genomics of Petrotoga isolates.</title>
        <authorList>
            <person name="Nesbo C.L."/>
            <person name="Charchuk R."/>
            <person name="Chow K."/>
        </authorList>
    </citation>
    <scope>NUCLEOTIDE SEQUENCE [LARGE SCALE GENOMIC DNA]</scope>
    <source>
        <strain evidence="4 5">DSM 13574</strain>
    </source>
</reference>
<dbReference type="GO" id="GO:0016747">
    <property type="term" value="F:acyltransferase activity, transferring groups other than amino-acyl groups"/>
    <property type="evidence" value="ECO:0007669"/>
    <property type="project" value="InterPro"/>
</dbReference>
<dbReference type="Proteomes" id="UP000236434">
    <property type="component" value="Unassembled WGS sequence"/>
</dbReference>